<dbReference type="SUPFAM" id="SSF56112">
    <property type="entry name" value="Protein kinase-like (PK-like)"/>
    <property type="match status" value="1"/>
</dbReference>
<keyword evidence="3" id="KW-1185">Reference proteome</keyword>
<feature type="non-terminal residue" evidence="2">
    <location>
        <position position="1"/>
    </location>
</feature>
<sequence>LVVTHGDACLPNIMVENGRFSGFIDCGRLGVAARYQDIALATRDIAEELGGEWADRFLVLYGIAAPDSQRIAFYRLLDEFF</sequence>
<dbReference type="Gene3D" id="3.90.1200.10">
    <property type="match status" value="1"/>
</dbReference>
<feature type="domain" description="Aminoglycoside phosphotransferase" evidence="1">
    <location>
        <begin position="2"/>
        <end position="73"/>
    </location>
</feature>
<proteinExistence type="predicted"/>
<evidence type="ECO:0000313" key="3">
    <source>
        <dbReference type="Proteomes" id="UP000669060"/>
    </source>
</evidence>
<name>A0ABS3TXB4_9PSED</name>
<dbReference type="Pfam" id="PF01636">
    <property type="entry name" value="APH"/>
    <property type="match status" value="1"/>
</dbReference>
<dbReference type="EMBL" id="JAELYA010000023">
    <property type="protein sequence ID" value="MBO3278321.1"/>
    <property type="molecule type" value="Genomic_DNA"/>
</dbReference>
<dbReference type="InterPro" id="IPR011009">
    <property type="entry name" value="Kinase-like_dom_sf"/>
</dbReference>
<gene>
    <name evidence="2" type="ORF">JFY56_24170</name>
</gene>
<organism evidence="2 3">
    <name type="scientific">Pseudomonas schmalbachii</name>
    <dbReference type="NCBI Taxonomy" id="2816993"/>
    <lineage>
        <taxon>Bacteria</taxon>
        <taxon>Pseudomonadati</taxon>
        <taxon>Pseudomonadota</taxon>
        <taxon>Gammaproteobacteria</taxon>
        <taxon>Pseudomonadales</taxon>
        <taxon>Pseudomonadaceae</taxon>
        <taxon>Pseudomonas</taxon>
    </lineage>
</organism>
<comment type="caution">
    <text evidence="2">The sequence shown here is derived from an EMBL/GenBank/DDBJ whole genome shotgun (WGS) entry which is preliminary data.</text>
</comment>
<evidence type="ECO:0000259" key="1">
    <source>
        <dbReference type="Pfam" id="PF01636"/>
    </source>
</evidence>
<dbReference type="RefSeq" id="WP_208316820.1">
    <property type="nucleotide sequence ID" value="NZ_JAELYA010000023.1"/>
</dbReference>
<dbReference type="Proteomes" id="UP000669060">
    <property type="component" value="Unassembled WGS sequence"/>
</dbReference>
<accession>A0ABS3TXB4</accession>
<reference evidence="2 3" key="1">
    <citation type="submission" date="2020-12" db="EMBL/GenBank/DDBJ databases">
        <title>Pseudomonas schmalbachii sp. nov. isolated from millipede gut.</title>
        <authorList>
            <person name="Shelomi M."/>
        </authorList>
    </citation>
    <scope>NUCLEOTIDE SEQUENCE [LARGE SCALE GENOMIC DNA]</scope>
    <source>
        <strain evidence="2 3">Milli4</strain>
    </source>
</reference>
<evidence type="ECO:0000313" key="2">
    <source>
        <dbReference type="EMBL" id="MBO3278321.1"/>
    </source>
</evidence>
<protein>
    <submittedName>
        <fullName evidence="2">Phosphotransferase</fullName>
    </submittedName>
</protein>
<dbReference type="InterPro" id="IPR002575">
    <property type="entry name" value="Aminoglycoside_PTrfase"/>
</dbReference>